<evidence type="ECO:0000313" key="2">
    <source>
        <dbReference type="EMBL" id="CAB4167702.1"/>
    </source>
</evidence>
<evidence type="ECO:0000256" key="1">
    <source>
        <dbReference type="SAM" id="MobiDB-lite"/>
    </source>
</evidence>
<reference evidence="2" key="1">
    <citation type="submission" date="2020-04" db="EMBL/GenBank/DDBJ databases">
        <authorList>
            <person name="Chiriac C."/>
            <person name="Salcher M."/>
            <person name="Ghai R."/>
            <person name="Kavagutti S V."/>
        </authorList>
    </citation>
    <scope>NUCLEOTIDE SEQUENCE</scope>
</reference>
<proteinExistence type="predicted"/>
<feature type="region of interest" description="Disordered" evidence="1">
    <location>
        <begin position="38"/>
        <end position="60"/>
    </location>
</feature>
<name>A0A6J5P9D8_9CAUD</name>
<dbReference type="EMBL" id="LR796806">
    <property type="protein sequence ID" value="CAB4167702.1"/>
    <property type="molecule type" value="Genomic_DNA"/>
</dbReference>
<gene>
    <name evidence="2" type="ORF">UFOVP858_54</name>
</gene>
<accession>A0A6J5P9D8</accession>
<protein>
    <submittedName>
        <fullName evidence="2">Uncharacterized protein</fullName>
    </submittedName>
</protein>
<sequence length="107" mass="12010">MAYAKGSKAFGFCDRTGRRYPLSDLVYEYQNGQRTGFRVGRDVRDPDQPQNFLGKVKVNDPQSLYDPRPDTAILESNALFGWNPVWNPAQYMISSVGTVTVVTTDGE</sequence>
<organism evidence="2">
    <name type="scientific">uncultured Caudovirales phage</name>
    <dbReference type="NCBI Taxonomy" id="2100421"/>
    <lineage>
        <taxon>Viruses</taxon>
        <taxon>Duplodnaviria</taxon>
        <taxon>Heunggongvirae</taxon>
        <taxon>Uroviricota</taxon>
        <taxon>Caudoviricetes</taxon>
        <taxon>Peduoviridae</taxon>
        <taxon>Maltschvirus</taxon>
        <taxon>Maltschvirus maltsch</taxon>
    </lineage>
</organism>